<accession>A0A401SVK5</accession>
<dbReference type="EC" id="3.6.1.7" evidence="2"/>
<dbReference type="Proteomes" id="UP000287033">
    <property type="component" value="Unassembled WGS sequence"/>
</dbReference>
<dbReference type="PROSITE" id="PS00151">
    <property type="entry name" value="ACYLPHOSPHATASE_2"/>
    <property type="match status" value="1"/>
</dbReference>
<dbReference type="GO" id="GO:0003998">
    <property type="term" value="F:acylphosphatase activity"/>
    <property type="evidence" value="ECO:0007669"/>
    <property type="project" value="UniProtKB-EC"/>
</dbReference>
<name>A0A401SVK5_CHIPU</name>
<evidence type="ECO:0000256" key="2">
    <source>
        <dbReference type="RuleBase" id="RU000553"/>
    </source>
</evidence>
<comment type="similarity">
    <text evidence="3">Belongs to the acylphosphatase family.</text>
</comment>
<evidence type="ECO:0000256" key="1">
    <source>
        <dbReference type="PROSITE-ProRule" id="PRU00520"/>
    </source>
</evidence>
<comment type="caution">
    <text evidence="1">Lacks conserved residue(s) required for the propagation of feature annotation.</text>
</comment>
<dbReference type="PROSITE" id="PS00150">
    <property type="entry name" value="ACYLPHOSPHATASE_1"/>
    <property type="match status" value="1"/>
</dbReference>
<keyword evidence="2" id="KW-0378">Hydrolase</keyword>
<reference evidence="5 6" key="1">
    <citation type="journal article" date="2018" name="Nat. Ecol. Evol.">
        <title>Shark genomes provide insights into elasmobranch evolution and the origin of vertebrates.</title>
        <authorList>
            <person name="Hara Y"/>
            <person name="Yamaguchi K"/>
            <person name="Onimaru K"/>
            <person name="Kadota M"/>
            <person name="Koyanagi M"/>
            <person name="Keeley SD"/>
            <person name="Tatsumi K"/>
            <person name="Tanaka K"/>
            <person name="Motone F"/>
            <person name="Kageyama Y"/>
            <person name="Nozu R"/>
            <person name="Adachi N"/>
            <person name="Nishimura O"/>
            <person name="Nakagawa R"/>
            <person name="Tanegashima C"/>
            <person name="Kiyatake I"/>
            <person name="Matsumoto R"/>
            <person name="Murakumo K"/>
            <person name="Nishida K"/>
            <person name="Terakita A"/>
            <person name="Kuratani S"/>
            <person name="Sato K"/>
            <person name="Hyodo S Kuraku.S."/>
        </authorList>
    </citation>
    <scope>NUCLEOTIDE SEQUENCE [LARGE SCALE GENOMIC DNA]</scope>
</reference>
<sequence length="125" mass="14257">MSSYAKALKSVDYEIFGEVQGVFFRKVRMMKPKESISYLSKLDLPGYSVSNYTEEQARKLGLVGWVKNTARGTVTGQVQGSVENVNFMMNWLKSVGSPMSRIDKAQFSDEREISKLDFNNFSTRY</sequence>
<dbReference type="AlphaFoldDB" id="A0A401SVK5"/>
<feature type="domain" description="Acylphosphatase-like" evidence="4">
    <location>
        <begin position="10"/>
        <end position="125"/>
    </location>
</feature>
<dbReference type="PANTHER" id="PTHR10029:SF23">
    <property type="entry name" value="ACYLPHOSPHATASE 2"/>
    <property type="match status" value="1"/>
</dbReference>
<keyword evidence="6" id="KW-1185">Reference proteome</keyword>
<dbReference type="InterPro" id="IPR020456">
    <property type="entry name" value="Acylphosphatase"/>
</dbReference>
<evidence type="ECO:0000259" key="4">
    <source>
        <dbReference type="PROSITE" id="PS51160"/>
    </source>
</evidence>
<gene>
    <name evidence="5" type="ORF">chiPu_0012917</name>
</gene>
<dbReference type="OMA" id="DVSIRRC"/>
<dbReference type="PANTHER" id="PTHR10029">
    <property type="entry name" value="ACYLPHOSPHATASE"/>
    <property type="match status" value="1"/>
</dbReference>
<organism evidence="5 6">
    <name type="scientific">Chiloscyllium punctatum</name>
    <name type="common">Brownbanded bambooshark</name>
    <name type="synonym">Hemiscyllium punctatum</name>
    <dbReference type="NCBI Taxonomy" id="137246"/>
    <lineage>
        <taxon>Eukaryota</taxon>
        <taxon>Metazoa</taxon>
        <taxon>Chordata</taxon>
        <taxon>Craniata</taxon>
        <taxon>Vertebrata</taxon>
        <taxon>Chondrichthyes</taxon>
        <taxon>Elasmobranchii</taxon>
        <taxon>Galeomorphii</taxon>
        <taxon>Galeoidea</taxon>
        <taxon>Orectolobiformes</taxon>
        <taxon>Hemiscylliidae</taxon>
        <taxon>Chiloscyllium</taxon>
    </lineage>
</organism>
<dbReference type="Pfam" id="PF00708">
    <property type="entry name" value="Acylphosphatase"/>
    <property type="match status" value="1"/>
</dbReference>
<dbReference type="EMBL" id="BEZZ01000599">
    <property type="protein sequence ID" value="GCC34444.1"/>
    <property type="molecule type" value="Genomic_DNA"/>
</dbReference>
<evidence type="ECO:0000313" key="6">
    <source>
        <dbReference type="Proteomes" id="UP000287033"/>
    </source>
</evidence>
<evidence type="ECO:0000256" key="3">
    <source>
        <dbReference type="RuleBase" id="RU004168"/>
    </source>
</evidence>
<dbReference type="SUPFAM" id="SSF54975">
    <property type="entry name" value="Acylphosphatase/BLUF domain-like"/>
    <property type="match status" value="1"/>
</dbReference>
<dbReference type="STRING" id="137246.A0A401SVK5"/>
<evidence type="ECO:0000313" key="5">
    <source>
        <dbReference type="EMBL" id="GCC34444.1"/>
    </source>
</evidence>
<dbReference type="Gene3D" id="3.30.70.100">
    <property type="match status" value="1"/>
</dbReference>
<dbReference type="OrthoDB" id="7961613at2759"/>
<dbReference type="InterPro" id="IPR017968">
    <property type="entry name" value="Acylphosphatase_CS"/>
</dbReference>
<proteinExistence type="inferred from homology"/>
<comment type="catalytic activity">
    <reaction evidence="2">
        <text>an acyl phosphate + H2O = a carboxylate + phosphate + H(+)</text>
        <dbReference type="Rhea" id="RHEA:14965"/>
        <dbReference type="ChEBI" id="CHEBI:15377"/>
        <dbReference type="ChEBI" id="CHEBI:15378"/>
        <dbReference type="ChEBI" id="CHEBI:29067"/>
        <dbReference type="ChEBI" id="CHEBI:43474"/>
        <dbReference type="ChEBI" id="CHEBI:59918"/>
        <dbReference type="EC" id="3.6.1.7"/>
    </reaction>
</comment>
<protein>
    <recommendedName>
        <fullName evidence="2">Acylphosphatase</fullName>
        <ecNumber evidence="2">3.6.1.7</ecNumber>
    </recommendedName>
</protein>
<dbReference type="InterPro" id="IPR001792">
    <property type="entry name" value="Acylphosphatase-like_dom"/>
</dbReference>
<dbReference type="PROSITE" id="PS51160">
    <property type="entry name" value="ACYLPHOSPHATASE_3"/>
    <property type="match status" value="1"/>
</dbReference>
<comment type="caution">
    <text evidence="5">The sequence shown here is derived from an EMBL/GenBank/DDBJ whole genome shotgun (WGS) entry which is preliminary data.</text>
</comment>
<dbReference type="InterPro" id="IPR036046">
    <property type="entry name" value="Acylphosphatase-like_dom_sf"/>
</dbReference>